<protein>
    <submittedName>
        <fullName evidence="2">Uncharacterized protein</fullName>
    </submittedName>
</protein>
<dbReference type="AlphaFoldDB" id="A0BCX4"/>
<accession>A0BCX4</accession>
<evidence type="ECO:0000313" key="3">
    <source>
        <dbReference type="Proteomes" id="UP000000600"/>
    </source>
</evidence>
<gene>
    <name evidence="2" type="ORF">GSPATT00004485001</name>
</gene>
<dbReference type="HOGENOM" id="CLU_295521_0_0_1"/>
<evidence type="ECO:0000313" key="2">
    <source>
        <dbReference type="EMBL" id="CAK56391.1"/>
    </source>
</evidence>
<organism evidence="2 3">
    <name type="scientific">Paramecium tetraurelia</name>
    <dbReference type="NCBI Taxonomy" id="5888"/>
    <lineage>
        <taxon>Eukaryota</taxon>
        <taxon>Sar</taxon>
        <taxon>Alveolata</taxon>
        <taxon>Ciliophora</taxon>
        <taxon>Intramacronucleata</taxon>
        <taxon>Oligohymenophorea</taxon>
        <taxon>Peniculida</taxon>
        <taxon>Parameciidae</taxon>
        <taxon>Paramecium</taxon>
    </lineage>
</organism>
<dbReference type="EMBL" id="CT867986">
    <property type="protein sequence ID" value="CAK56391.1"/>
    <property type="molecule type" value="Genomic_DNA"/>
</dbReference>
<feature type="region of interest" description="Disordered" evidence="1">
    <location>
        <begin position="248"/>
        <end position="283"/>
    </location>
</feature>
<reference evidence="2 3" key="1">
    <citation type="journal article" date="2006" name="Nature">
        <title>Global trends of whole-genome duplications revealed by the ciliate Paramecium tetraurelia.</title>
        <authorList>
            <consortium name="Genoscope"/>
            <person name="Aury J.-M."/>
            <person name="Jaillon O."/>
            <person name="Duret L."/>
            <person name="Noel B."/>
            <person name="Jubin C."/>
            <person name="Porcel B.M."/>
            <person name="Segurens B."/>
            <person name="Daubin V."/>
            <person name="Anthouard V."/>
            <person name="Aiach N."/>
            <person name="Arnaiz O."/>
            <person name="Billaut A."/>
            <person name="Beisson J."/>
            <person name="Blanc I."/>
            <person name="Bouhouche K."/>
            <person name="Camara F."/>
            <person name="Duharcourt S."/>
            <person name="Guigo R."/>
            <person name="Gogendeau D."/>
            <person name="Katinka M."/>
            <person name="Keller A.-M."/>
            <person name="Kissmehl R."/>
            <person name="Klotz C."/>
            <person name="Koll F."/>
            <person name="Le Moue A."/>
            <person name="Lepere C."/>
            <person name="Malinsky S."/>
            <person name="Nowacki M."/>
            <person name="Nowak J.K."/>
            <person name="Plattner H."/>
            <person name="Poulain J."/>
            <person name="Ruiz F."/>
            <person name="Serrano V."/>
            <person name="Zagulski M."/>
            <person name="Dessen P."/>
            <person name="Betermier M."/>
            <person name="Weissenbach J."/>
            <person name="Scarpelli C."/>
            <person name="Schachter V."/>
            <person name="Sperling L."/>
            <person name="Meyer E."/>
            <person name="Cohen J."/>
            <person name="Wincker P."/>
        </authorList>
    </citation>
    <scope>NUCLEOTIDE SEQUENCE [LARGE SCALE GENOMIC DNA]</scope>
    <source>
        <strain evidence="2 3">Stock d4-2</strain>
    </source>
</reference>
<feature type="compositionally biased region" description="Polar residues" evidence="1">
    <location>
        <begin position="1117"/>
        <end position="1127"/>
    </location>
</feature>
<dbReference type="KEGG" id="ptm:GSPATT00004485001"/>
<feature type="region of interest" description="Disordered" evidence="1">
    <location>
        <begin position="1105"/>
        <end position="1138"/>
    </location>
</feature>
<dbReference type="OrthoDB" id="302280at2759"/>
<sequence>MNPLLFEEALGEEDEYQRLTKISDAIKLVAGTIMRIKTFNNWQILKYSKNTLIIYLVICSYPFQQEVIQLLMNTIFDYFQDIDFLNTFEKALLEIAQLKEQRVFLSSRSSSLRIGVLQQKQQFKLEVSYNNMNIRNEQLKQSSIPFAKPVIEQLTVAKRFAATFIKKYIILAKSLNQDIKERVYIIKDFVVNTRDHHFIILLINTFDELKQFELRDQSWVVRFDHEIEQYCAQHNILVPHYIEKQEKHRQIEQNSSGSESEEDKDSESQQHLSSNSNSASGKQSLMDEEELIQKWIAQKQFIIEQQQLEILSKYENLLLLISFLLNPSEEILDDFWKDQYPIEEINDDGVSLKIRNQKIEFHAIVRSFKTAQMFHHRQNLEKLQLYNQIFLQMFFKQTSEAFQIKNRNLNLNHLALAIDSFLTVFPKSSMALILENQLLFTLSRYIYNPLVMGLLIDIHQIQINKYNFGLPFTEQIWKYQLFTDWFMWVQNLLYEKENDLKQLEYQVKSENIEFIVKSLKELSKKELKISKPKNSDENKIKLTQLLGSLQAGKSLMKQNTKDYENWKLNSKIKEHLTMDEFKAQDFDNLMEFTKQRDSMYKQQLETKISQEIQIQIDNIQLKRSSRVRMSQTNSMHQQSPKSNSKFLFYNSSFQSQSDSQPNSSRSIKLPSIYTSNQYSESKFNVAQSFSSQGEINTKNISSFGQTPKNSKLVLASQRRLKTESEDIGMNYIQSNDGFSSSRLITIYPSKQAQIKFEQSKSVQRQDQIMVESCLRFFSEILRTILDYFQQPNKTNLQQLNEQILIQQILSMNFLNFIFEIYLSSLIDQNVQQQKIGELCGQLINQIYYKSHHIELFQLLREQLRTLFLANVDNLTRAIVAINKQIRLSSKFVNKCQLQLLLQTYFFGFNLFSIHTQLPSTSNIFKHLNETVMHIFIIWFFDSQQNNCYQYFFTKFLTILFAKAPVPSLTNILFNIGLINSIYNAVQSLWVNGMKSTCFEPGVYFYIRMIVYVINKSLNHRNMIILQEYLQPLESWKGVKKLIPDEDSNYMIELQELLKTGQTPIRKIQLKKTKLEKLKSQLTVDCFDSKLKEIKQFEQAQLEKQKQSFTPKVLQQGKKMSNKLSQRSLRNRPSLKSDN</sequence>
<proteinExistence type="predicted"/>
<dbReference type="OMA" id="MNIRNEQ"/>
<keyword evidence="3" id="KW-1185">Reference proteome</keyword>
<dbReference type="Proteomes" id="UP000000600">
    <property type="component" value="Unassembled WGS sequence"/>
</dbReference>
<dbReference type="RefSeq" id="XP_001423789.1">
    <property type="nucleotide sequence ID" value="XM_001423752.1"/>
</dbReference>
<name>A0BCX4_PARTE</name>
<evidence type="ECO:0000256" key="1">
    <source>
        <dbReference type="SAM" id="MobiDB-lite"/>
    </source>
</evidence>
<dbReference type="InParanoid" id="A0BCX4"/>
<dbReference type="GeneID" id="5009573"/>
<feature type="compositionally biased region" description="Low complexity" evidence="1">
    <location>
        <begin position="269"/>
        <end position="283"/>
    </location>
</feature>